<evidence type="ECO:0008006" key="3">
    <source>
        <dbReference type="Google" id="ProtNLM"/>
    </source>
</evidence>
<dbReference type="RefSeq" id="WP_061084719.1">
    <property type="nucleotide sequence ID" value="NZ_CP033930.1"/>
</dbReference>
<evidence type="ECO:0000313" key="2">
    <source>
        <dbReference type="Proteomes" id="UP000269015"/>
    </source>
</evidence>
<dbReference type="Proteomes" id="UP000269015">
    <property type="component" value="Chromosome"/>
</dbReference>
<dbReference type="Gene3D" id="3.30.1150.10">
    <property type="match status" value="1"/>
</dbReference>
<dbReference type="AlphaFoldDB" id="A0AAD0YWQ9"/>
<proteinExistence type="predicted"/>
<organism evidence="1 2">
    <name type="scientific">Chryseobacterium indologenes</name>
    <name type="common">Flavobacterium indologenes</name>
    <dbReference type="NCBI Taxonomy" id="253"/>
    <lineage>
        <taxon>Bacteria</taxon>
        <taxon>Pseudomonadati</taxon>
        <taxon>Bacteroidota</taxon>
        <taxon>Flavobacteriia</taxon>
        <taxon>Flavobacteriales</taxon>
        <taxon>Weeksellaceae</taxon>
        <taxon>Chryseobacterium group</taxon>
        <taxon>Chryseobacterium</taxon>
    </lineage>
</organism>
<name>A0AAD0YWQ9_CHRID</name>
<protein>
    <recommendedName>
        <fullName evidence="3">TonB C-terminal domain-containing protein</fullName>
    </recommendedName>
</protein>
<gene>
    <name evidence="1" type="ORF">EG352_14270</name>
</gene>
<reference evidence="1 2" key="1">
    <citation type="submission" date="2018-11" db="EMBL/GenBank/DDBJ databases">
        <title>Proposal to divide the Flavobacteriaceae and reorganize its genera based on Amino Acid Identity values calculated from whole genome sequences.</title>
        <authorList>
            <person name="Nicholson A.C."/>
            <person name="Gulvik C.A."/>
            <person name="Whitney A.M."/>
            <person name="Humrighouse B.W."/>
            <person name="Bell M."/>
            <person name="Holmes B."/>
            <person name="Steigerwalt A.G."/>
            <person name="Villarma A."/>
            <person name="Sheth M."/>
            <person name="Batra D."/>
            <person name="Pryor J."/>
            <person name="Bernardet J.-F."/>
            <person name="Hugo C."/>
            <person name="Kampfer P."/>
            <person name="Newman J."/>
            <person name="McQuiston J.R."/>
        </authorList>
    </citation>
    <scope>NUCLEOTIDE SEQUENCE [LARGE SCALE GENOMIC DNA]</scope>
    <source>
        <strain evidence="1 2">H5559</strain>
    </source>
</reference>
<accession>A0AAD0YWQ9</accession>
<sequence>MTAILTLEFTAANISAQKGIIKSVAYIHIDATGKTTDIHVSGENETFNKELLQTVTGINNETMWIPATENGKAVAAVLKLPPTMSFGHQ</sequence>
<evidence type="ECO:0000313" key="1">
    <source>
        <dbReference type="EMBL" id="AZB18863.1"/>
    </source>
</evidence>
<dbReference type="EMBL" id="CP033930">
    <property type="protein sequence ID" value="AZB18863.1"/>
    <property type="molecule type" value="Genomic_DNA"/>
</dbReference>